<dbReference type="Pfam" id="PF01618">
    <property type="entry name" value="MotA_ExbB"/>
    <property type="match status" value="1"/>
</dbReference>
<name>A0ABT8WPF6_9FLAO</name>
<evidence type="ECO:0000259" key="8">
    <source>
        <dbReference type="Pfam" id="PF01618"/>
    </source>
</evidence>
<evidence type="ECO:0000256" key="1">
    <source>
        <dbReference type="ARBA" id="ARBA00004651"/>
    </source>
</evidence>
<comment type="caution">
    <text evidence="9">The sequence shown here is derived from an EMBL/GenBank/DDBJ whole genome shotgun (WGS) entry which is preliminary data.</text>
</comment>
<keyword evidence="5 7" id="KW-0472">Membrane</keyword>
<evidence type="ECO:0000313" key="10">
    <source>
        <dbReference type="Proteomes" id="UP001176806"/>
    </source>
</evidence>
<keyword evidence="4 7" id="KW-1133">Transmembrane helix</keyword>
<keyword evidence="10" id="KW-1185">Reference proteome</keyword>
<dbReference type="Proteomes" id="UP001176806">
    <property type="component" value="Unassembled WGS sequence"/>
</dbReference>
<reference evidence="9" key="1">
    <citation type="submission" date="2023-07" db="EMBL/GenBank/DDBJ databases">
        <title>Two novel species in the genus Flavivirga.</title>
        <authorList>
            <person name="Kwon K."/>
        </authorList>
    </citation>
    <scope>NUCLEOTIDE SEQUENCE</scope>
    <source>
        <strain evidence="9">KACC 14158</strain>
    </source>
</reference>
<evidence type="ECO:0000256" key="3">
    <source>
        <dbReference type="ARBA" id="ARBA00022692"/>
    </source>
</evidence>
<keyword evidence="2" id="KW-1003">Cell membrane</keyword>
<feature type="transmembrane region" description="Helical" evidence="7">
    <location>
        <begin position="106"/>
        <end position="128"/>
    </location>
</feature>
<evidence type="ECO:0000313" key="9">
    <source>
        <dbReference type="EMBL" id="MDO5975062.1"/>
    </source>
</evidence>
<comment type="similarity">
    <text evidence="6">Belongs to the exbB/tolQ family.</text>
</comment>
<evidence type="ECO:0000256" key="2">
    <source>
        <dbReference type="ARBA" id="ARBA00022475"/>
    </source>
</evidence>
<sequence>MITLVLLQNPGFFSQLSKRFEEGGSFFMSLILICFILAFVFLVFGFLSVKKDLNKSKKMMSLASDVSILGLVFGFLGSTIGMIQAFDSIEAVGDISAGMMSGGLKVAFLTTVFGCITFILPRIGIIILKGFQKNV</sequence>
<keyword evidence="6" id="KW-0813">Transport</keyword>
<feature type="domain" description="MotA/TolQ/ExbB proton channel" evidence="8">
    <location>
        <begin position="53"/>
        <end position="118"/>
    </location>
</feature>
<organism evidence="9 10">
    <name type="scientific">Flavivirga jejuensis</name>
    <dbReference type="NCBI Taxonomy" id="870487"/>
    <lineage>
        <taxon>Bacteria</taxon>
        <taxon>Pseudomonadati</taxon>
        <taxon>Bacteroidota</taxon>
        <taxon>Flavobacteriia</taxon>
        <taxon>Flavobacteriales</taxon>
        <taxon>Flavobacteriaceae</taxon>
        <taxon>Flavivirga</taxon>
    </lineage>
</organism>
<evidence type="ECO:0000256" key="4">
    <source>
        <dbReference type="ARBA" id="ARBA00022989"/>
    </source>
</evidence>
<gene>
    <name evidence="9" type="ORF">Q4Q40_12765</name>
</gene>
<feature type="transmembrane region" description="Helical" evidence="7">
    <location>
        <begin position="68"/>
        <end position="86"/>
    </location>
</feature>
<keyword evidence="3 7" id="KW-0812">Transmembrane</keyword>
<feature type="transmembrane region" description="Helical" evidence="7">
    <location>
        <begin position="26"/>
        <end position="47"/>
    </location>
</feature>
<evidence type="ECO:0000256" key="7">
    <source>
        <dbReference type="SAM" id="Phobius"/>
    </source>
</evidence>
<dbReference type="RefSeq" id="WP_303302230.1">
    <property type="nucleotide sequence ID" value="NZ_BAABDA010000035.1"/>
</dbReference>
<dbReference type="InterPro" id="IPR002898">
    <property type="entry name" value="MotA_ExbB_proton_chnl"/>
</dbReference>
<dbReference type="EMBL" id="JAUOEL010000004">
    <property type="protein sequence ID" value="MDO5975062.1"/>
    <property type="molecule type" value="Genomic_DNA"/>
</dbReference>
<protein>
    <submittedName>
        <fullName evidence="9">MotA/TolQ/ExbB proton channel family protein</fullName>
    </submittedName>
</protein>
<accession>A0ABT8WPF6</accession>
<evidence type="ECO:0000256" key="5">
    <source>
        <dbReference type="ARBA" id="ARBA00023136"/>
    </source>
</evidence>
<proteinExistence type="inferred from homology"/>
<comment type="subcellular location">
    <subcellularLocation>
        <location evidence="1">Cell membrane</location>
        <topology evidence="1">Multi-pass membrane protein</topology>
    </subcellularLocation>
    <subcellularLocation>
        <location evidence="6">Membrane</location>
        <topology evidence="6">Multi-pass membrane protein</topology>
    </subcellularLocation>
</comment>
<keyword evidence="6" id="KW-0653">Protein transport</keyword>
<evidence type="ECO:0000256" key="6">
    <source>
        <dbReference type="RuleBase" id="RU004057"/>
    </source>
</evidence>